<dbReference type="InterPro" id="IPR019843">
    <property type="entry name" value="DNA_pol-X_BS"/>
</dbReference>
<dbReference type="InterPro" id="IPR002054">
    <property type="entry name" value="DNA-dir_DNA_pol_X"/>
</dbReference>
<keyword evidence="17" id="KW-1185">Reference proteome</keyword>
<keyword evidence="7" id="KW-0460">Magnesium</keyword>
<evidence type="ECO:0000256" key="11">
    <source>
        <dbReference type="ARBA" id="ARBA00023242"/>
    </source>
</evidence>
<accession>A0A7M5VC72</accession>
<reference evidence="16" key="1">
    <citation type="submission" date="2021-01" db="UniProtKB">
        <authorList>
            <consortium name="EnsemblMetazoa"/>
        </authorList>
    </citation>
    <scope>IDENTIFICATION</scope>
</reference>
<dbReference type="Gene3D" id="3.30.460.10">
    <property type="entry name" value="Beta Polymerase, domain 2"/>
    <property type="match status" value="1"/>
</dbReference>
<comment type="function">
    <text evidence="14">DNA polymerase that functions in several pathways of DNA repair. Involved in base excision repair (BER) responsible for repair of lesions that give rise to abasic (AP) sites in DNA. Also contributes to DNA double-strand break repair by non-homologous end joining and homologous recombination. Has both template-dependent and template-independent (terminal transferase) DNA polymerase activities. Has also a 5'-deoxyribose-5-phosphate lyase (dRP lyase) activity.</text>
</comment>
<protein>
    <recommendedName>
        <fullName evidence="14">DNA polymerase</fullName>
        <ecNumber evidence="14">2.7.7.7</ecNumber>
    </recommendedName>
</protein>
<dbReference type="EnsemblMetazoa" id="CLYHEMT008320.1">
    <property type="protein sequence ID" value="CLYHEMP008320.1"/>
    <property type="gene ID" value="CLYHEMG008320"/>
</dbReference>
<feature type="active site" description="Nucleophile; Schiff-base intermediate with DNA; for 5'-dRP lyase activity" evidence="13">
    <location>
        <position position="72"/>
    </location>
</feature>
<keyword evidence="3" id="KW-0963">Cytoplasm</keyword>
<dbReference type="GO" id="GO:0006303">
    <property type="term" value="P:double-strand break repair via nonhomologous end joining"/>
    <property type="evidence" value="ECO:0007669"/>
    <property type="project" value="TreeGrafter"/>
</dbReference>
<evidence type="ECO:0000256" key="10">
    <source>
        <dbReference type="ARBA" id="ARBA00023204"/>
    </source>
</evidence>
<evidence type="ECO:0000256" key="3">
    <source>
        <dbReference type="ARBA" id="ARBA00022490"/>
    </source>
</evidence>
<dbReference type="SUPFAM" id="SSF81585">
    <property type="entry name" value="PsbU/PolX domain-like"/>
    <property type="match status" value="1"/>
</dbReference>
<dbReference type="Pfam" id="PF14716">
    <property type="entry name" value="HHH_8"/>
    <property type="match status" value="1"/>
</dbReference>
<keyword evidence="6 14" id="KW-0227">DNA damage</keyword>
<evidence type="ECO:0000256" key="12">
    <source>
        <dbReference type="ARBA" id="ARBA00049244"/>
    </source>
</evidence>
<keyword evidence="14" id="KW-0548">Nucleotidyltransferase</keyword>
<dbReference type="PANTHER" id="PTHR11276:SF42">
    <property type="entry name" value="DNA POLYMERASE BETA"/>
    <property type="match status" value="1"/>
</dbReference>
<dbReference type="Pfam" id="PF14792">
    <property type="entry name" value="DNA_pol_B_palm"/>
    <property type="match status" value="1"/>
</dbReference>
<name>A0A7M5VC72_9CNID</name>
<organism evidence="16 17">
    <name type="scientific">Clytia hemisphaerica</name>
    <dbReference type="NCBI Taxonomy" id="252671"/>
    <lineage>
        <taxon>Eukaryota</taxon>
        <taxon>Metazoa</taxon>
        <taxon>Cnidaria</taxon>
        <taxon>Hydrozoa</taxon>
        <taxon>Hydroidolina</taxon>
        <taxon>Leptothecata</taxon>
        <taxon>Obeliida</taxon>
        <taxon>Clytiidae</taxon>
        <taxon>Clytia</taxon>
    </lineage>
</organism>
<dbReference type="GO" id="GO:0006284">
    <property type="term" value="P:base-excision repair"/>
    <property type="evidence" value="ECO:0007669"/>
    <property type="project" value="TreeGrafter"/>
</dbReference>
<dbReference type="OrthoDB" id="205514at2759"/>
<dbReference type="InterPro" id="IPR028207">
    <property type="entry name" value="DNA_pol_B_palm_palm"/>
</dbReference>
<dbReference type="Pfam" id="PF10391">
    <property type="entry name" value="DNA_pol_lambd_f"/>
    <property type="match status" value="1"/>
</dbReference>
<dbReference type="GO" id="GO:0046872">
    <property type="term" value="F:metal ion binding"/>
    <property type="evidence" value="ECO:0007669"/>
    <property type="project" value="UniProtKB-UniRule"/>
</dbReference>
<evidence type="ECO:0000256" key="13">
    <source>
        <dbReference type="PIRSR" id="PIRSR622312-50"/>
    </source>
</evidence>
<keyword evidence="14" id="KW-0808">Transferase</keyword>
<dbReference type="PANTHER" id="PTHR11276">
    <property type="entry name" value="DNA POLYMERASE TYPE-X FAMILY MEMBER"/>
    <property type="match status" value="1"/>
</dbReference>
<evidence type="ECO:0000256" key="2">
    <source>
        <dbReference type="ARBA" id="ARBA00004123"/>
    </source>
</evidence>
<evidence type="ECO:0000256" key="8">
    <source>
        <dbReference type="ARBA" id="ARBA00022932"/>
    </source>
</evidence>
<dbReference type="SUPFAM" id="SSF81301">
    <property type="entry name" value="Nucleotidyltransferase"/>
    <property type="match status" value="1"/>
</dbReference>
<keyword evidence="9" id="KW-0238">DNA-binding</keyword>
<dbReference type="Gene3D" id="1.10.150.20">
    <property type="entry name" value="5' to 3' exonuclease, C-terminal subdomain"/>
    <property type="match status" value="1"/>
</dbReference>
<keyword evidence="4" id="KW-0237">DNA synthesis</keyword>
<dbReference type="SMART" id="SM00483">
    <property type="entry name" value="POLXc"/>
    <property type="match status" value="1"/>
</dbReference>
<proteinExistence type="inferred from homology"/>
<sequence length="216" mass="24417">MSKRKAPAQNVNSDFCDFLHELAEYEKNVSRNIFKYKAYRKASSILAEHPTRIQSGKEAMKLSGIGAAIGKKIDEFLKTGKLEKLEKIRSDDTNVSINFLTRVSGIGPAAAKKFVDDGITTLDDLKKNESKLNHHQKIGVKYFTEFEERIPRAEMENHENFVLDKIKKLDSKFTATICGSYRRGAESSGDIDVLLTHPTFTAKDQNSTKREQVRTT</sequence>
<keyword evidence="10 14" id="KW-0234">DNA repair</keyword>
<dbReference type="CDD" id="cd00141">
    <property type="entry name" value="NT_POLXc"/>
    <property type="match status" value="1"/>
</dbReference>
<dbReference type="SUPFAM" id="SSF47802">
    <property type="entry name" value="DNA polymerase beta, N-terminal domain-like"/>
    <property type="match status" value="1"/>
</dbReference>
<dbReference type="FunFam" id="1.10.150.20:FF:000026">
    <property type="entry name" value="DNA polymerase beta"/>
    <property type="match status" value="1"/>
</dbReference>
<evidence type="ECO:0000256" key="5">
    <source>
        <dbReference type="ARBA" id="ARBA00022723"/>
    </source>
</evidence>
<evidence type="ECO:0000313" key="17">
    <source>
        <dbReference type="Proteomes" id="UP000594262"/>
    </source>
</evidence>
<dbReference type="InterPro" id="IPR002008">
    <property type="entry name" value="DNA_pol_X_beta-like"/>
</dbReference>
<evidence type="ECO:0000256" key="4">
    <source>
        <dbReference type="ARBA" id="ARBA00022634"/>
    </source>
</evidence>
<keyword evidence="5" id="KW-0479">Metal-binding</keyword>
<dbReference type="InterPro" id="IPR010996">
    <property type="entry name" value="HHH_MUS81"/>
</dbReference>
<evidence type="ECO:0000313" key="16">
    <source>
        <dbReference type="EnsemblMetazoa" id="CLYHEMP008320.1"/>
    </source>
</evidence>
<dbReference type="FunFam" id="1.10.150.110:FF:000005">
    <property type="entry name" value="DNA polymerase POL4"/>
    <property type="match status" value="1"/>
</dbReference>
<dbReference type="Proteomes" id="UP000594262">
    <property type="component" value="Unplaced"/>
</dbReference>
<comment type="subcellular location">
    <subcellularLocation>
        <location evidence="2 14">Nucleus</location>
    </subcellularLocation>
</comment>
<keyword evidence="8 14" id="KW-0239">DNA-directed DNA polymerase</keyword>
<comment type="cofactor">
    <cofactor evidence="1">
        <name>Mg(2+)</name>
        <dbReference type="ChEBI" id="CHEBI:18420"/>
    </cofactor>
</comment>
<comment type="catalytic activity">
    <reaction evidence="12 14">
        <text>DNA(n) + a 2'-deoxyribonucleoside 5'-triphosphate = DNA(n+1) + diphosphate</text>
        <dbReference type="Rhea" id="RHEA:22508"/>
        <dbReference type="Rhea" id="RHEA-COMP:17339"/>
        <dbReference type="Rhea" id="RHEA-COMP:17340"/>
        <dbReference type="ChEBI" id="CHEBI:33019"/>
        <dbReference type="ChEBI" id="CHEBI:61560"/>
        <dbReference type="ChEBI" id="CHEBI:173112"/>
        <dbReference type="EC" id="2.7.7.7"/>
    </reaction>
</comment>
<evidence type="ECO:0000256" key="7">
    <source>
        <dbReference type="ARBA" id="ARBA00022842"/>
    </source>
</evidence>
<dbReference type="GO" id="GO:0003887">
    <property type="term" value="F:DNA-directed DNA polymerase activity"/>
    <property type="evidence" value="ECO:0007669"/>
    <property type="project" value="UniProtKB-UniRule"/>
</dbReference>
<evidence type="ECO:0000256" key="14">
    <source>
        <dbReference type="RuleBase" id="RU366014"/>
    </source>
</evidence>
<dbReference type="AlphaFoldDB" id="A0A7M5VC72"/>
<keyword evidence="11 14" id="KW-0539">Nucleus</keyword>
<dbReference type="InterPro" id="IPR022312">
    <property type="entry name" value="DNA_pol_X"/>
</dbReference>
<dbReference type="PROSITE" id="PS00522">
    <property type="entry name" value="DNA_POLYMERASE_X"/>
    <property type="match status" value="1"/>
</dbReference>
<evidence type="ECO:0000256" key="9">
    <source>
        <dbReference type="ARBA" id="ARBA00023125"/>
    </source>
</evidence>
<dbReference type="GO" id="GO:0003677">
    <property type="term" value="F:DNA binding"/>
    <property type="evidence" value="ECO:0007669"/>
    <property type="project" value="UniProtKB-UniRule"/>
</dbReference>
<evidence type="ECO:0000256" key="6">
    <source>
        <dbReference type="ARBA" id="ARBA00022763"/>
    </source>
</evidence>
<dbReference type="Gene3D" id="1.10.150.110">
    <property type="entry name" value="DNA polymerase beta, N-terminal domain-like"/>
    <property type="match status" value="1"/>
</dbReference>
<comment type="similarity">
    <text evidence="14">Belongs to the DNA polymerase type-X family.</text>
</comment>
<feature type="domain" description="DNA-directed DNA polymerase X" evidence="15">
    <location>
        <begin position="10"/>
        <end position="216"/>
    </location>
</feature>
<evidence type="ECO:0000259" key="15">
    <source>
        <dbReference type="SMART" id="SM00483"/>
    </source>
</evidence>
<dbReference type="InterPro" id="IPR043519">
    <property type="entry name" value="NT_sf"/>
</dbReference>
<dbReference type="PRINTS" id="PR00870">
    <property type="entry name" value="DNAPOLXBETA"/>
</dbReference>
<dbReference type="GO" id="GO:0005634">
    <property type="term" value="C:nucleus"/>
    <property type="evidence" value="ECO:0007669"/>
    <property type="project" value="UniProtKB-SubCell"/>
</dbReference>
<evidence type="ECO:0000256" key="1">
    <source>
        <dbReference type="ARBA" id="ARBA00001946"/>
    </source>
</evidence>
<dbReference type="InterPro" id="IPR018944">
    <property type="entry name" value="DNA_pol_lambd_fingers_domain"/>
</dbReference>
<dbReference type="PRINTS" id="PR00869">
    <property type="entry name" value="DNAPOLX"/>
</dbReference>
<dbReference type="EC" id="2.7.7.7" evidence="14"/>
<dbReference type="InterPro" id="IPR027421">
    <property type="entry name" value="DNA_pol_lamdba_lyase_dom_sf"/>
</dbReference>